<sequence>MKKLIGIIALILVVCCSVVLFVSIKGKEKNNSAVQKVKKVALKKGEIRLGVMLPGDETDSFSKNQIKSIKQAAKDSNISVKNIVWKTQVKGSSDCKDAMSEFAEANCTHVLVTNERVASVIYEKAADYSDIKFFVYGGTAAKISKVKNVYDYSLRDSEYRYISGVLSGMKIQELKAQNVLLPENLDEKGNVKLGFVGSYKNPKTISAYSAFYLGVKSVLPEVTMEVEYIDGKNNVNNEGTAVQRLMSRGAVVIGYDTNSLSIPTVVQAQKNGGKNVYFVSANSNMLDSAPTAQLFAETNKFENVYKDIIEKSKNKEKISKDLSYGYKEDALEITSFGPEAPANAQETVNTLQEQFKQDRIKVFDTSKFKVNGSELTKATIDLSLYEDDEKEPLYKGKNKNAIVENGDVKYFSESTLRCAPYFNYIIDGIKEMNVGELQPKE</sequence>
<evidence type="ECO:0000313" key="3">
    <source>
        <dbReference type="EMBL" id="SDY17608.1"/>
    </source>
</evidence>
<dbReference type="Gene3D" id="3.40.50.2300">
    <property type="match status" value="2"/>
</dbReference>
<evidence type="ECO:0000256" key="1">
    <source>
        <dbReference type="ARBA" id="ARBA00022729"/>
    </source>
</evidence>
<gene>
    <name evidence="3" type="ORF">SAMN02910414_00946</name>
</gene>
<dbReference type="STRING" id="1122142.SAMN02910414_00946"/>
<proteinExistence type="predicted"/>
<organism evidence="3 4">
    <name type="scientific">Lachnobacterium bovis DSM 14045</name>
    <dbReference type="NCBI Taxonomy" id="1122142"/>
    <lineage>
        <taxon>Bacteria</taxon>
        <taxon>Bacillati</taxon>
        <taxon>Bacillota</taxon>
        <taxon>Clostridia</taxon>
        <taxon>Lachnospirales</taxon>
        <taxon>Lachnospiraceae</taxon>
        <taxon>Lachnobacterium</taxon>
    </lineage>
</organism>
<dbReference type="InterPro" id="IPR003760">
    <property type="entry name" value="PnrA-like"/>
</dbReference>
<protein>
    <submittedName>
        <fullName evidence="3">Basic membrane lipoprotein Med, substrate-binding protein (PBP1-ABC) superfamily</fullName>
    </submittedName>
</protein>
<name>A0A1H3HS29_9FIRM</name>
<feature type="domain" description="ABC transporter substrate-binding protein PnrA-like" evidence="2">
    <location>
        <begin position="50"/>
        <end position="354"/>
    </location>
</feature>
<evidence type="ECO:0000259" key="2">
    <source>
        <dbReference type="Pfam" id="PF02608"/>
    </source>
</evidence>
<accession>A0A1H3HS29</accession>
<dbReference type="InterPro" id="IPR052910">
    <property type="entry name" value="ABC-Purine-Binding"/>
</dbReference>
<keyword evidence="4" id="KW-1185">Reference proteome</keyword>
<dbReference type="AlphaFoldDB" id="A0A1H3HS29"/>
<dbReference type="PANTHER" id="PTHR43208:SF1">
    <property type="entry name" value="ABC TRANSPORTER SUBSTRATE-BINDING PROTEIN"/>
    <property type="match status" value="1"/>
</dbReference>
<keyword evidence="1" id="KW-0732">Signal</keyword>
<keyword evidence="3" id="KW-0449">Lipoprotein</keyword>
<dbReference type="Proteomes" id="UP000183918">
    <property type="component" value="Unassembled WGS sequence"/>
</dbReference>
<dbReference type="EMBL" id="FNPG01000009">
    <property type="protein sequence ID" value="SDY17608.1"/>
    <property type="molecule type" value="Genomic_DNA"/>
</dbReference>
<evidence type="ECO:0000313" key="4">
    <source>
        <dbReference type="Proteomes" id="UP000183918"/>
    </source>
</evidence>
<dbReference type="Pfam" id="PF02608">
    <property type="entry name" value="Bmp"/>
    <property type="match status" value="1"/>
</dbReference>
<dbReference type="RefSeq" id="WP_074716589.1">
    <property type="nucleotide sequence ID" value="NZ_FNPG01000009.1"/>
</dbReference>
<dbReference type="OrthoDB" id="9769871at2"/>
<dbReference type="GO" id="GO:0005886">
    <property type="term" value="C:plasma membrane"/>
    <property type="evidence" value="ECO:0007669"/>
    <property type="project" value="InterPro"/>
</dbReference>
<reference evidence="3 4" key="1">
    <citation type="submission" date="2016-10" db="EMBL/GenBank/DDBJ databases">
        <authorList>
            <person name="de Groot N.N."/>
        </authorList>
    </citation>
    <scope>NUCLEOTIDE SEQUENCE [LARGE SCALE GENOMIC DNA]</scope>
    <source>
        <strain evidence="3 4">DSM 14045</strain>
    </source>
</reference>
<dbReference type="PANTHER" id="PTHR43208">
    <property type="entry name" value="ABC TRANSPORTER SUBSTRATE-BINDING PROTEIN"/>
    <property type="match status" value="1"/>
</dbReference>